<comment type="caution">
    <text evidence="1">The sequence shown here is derived from an EMBL/GenBank/DDBJ whole genome shotgun (WGS) entry which is preliminary data.</text>
</comment>
<reference evidence="1" key="1">
    <citation type="submission" date="2019-08" db="EMBL/GenBank/DDBJ databases">
        <authorList>
            <person name="Kucharzyk K."/>
            <person name="Murdoch R.W."/>
            <person name="Higgins S."/>
            <person name="Loffler F."/>
        </authorList>
    </citation>
    <scope>NUCLEOTIDE SEQUENCE</scope>
</reference>
<organism evidence="1">
    <name type="scientific">bioreactor metagenome</name>
    <dbReference type="NCBI Taxonomy" id="1076179"/>
    <lineage>
        <taxon>unclassified sequences</taxon>
        <taxon>metagenomes</taxon>
        <taxon>ecological metagenomes</taxon>
    </lineage>
</organism>
<proteinExistence type="predicted"/>
<evidence type="ECO:0000313" key="1">
    <source>
        <dbReference type="EMBL" id="MPN43903.1"/>
    </source>
</evidence>
<protein>
    <submittedName>
        <fullName evidence="1">Uncharacterized protein</fullName>
    </submittedName>
</protein>
<dbReference type="AlphaFoldDB" id="A0A645I903"/>
<dbReference type="EMBL" id="VSSQ01102628">
    <property type="protein sequence ID" value="MPN43903.1"/>
    <property type="molecule type" value="Genomic_DNA"/>
</dbReference>
<name>A0A645I903_9ZZZZ</name>
<gene>
    <name evidence="1" type="ORF">SDC9_191464</name>
</gene>
<accession>A0A645I903</accession>
<sequence>MGNCPDNFVVLYDGTTAHTLNDASTFFKERFIGYFQHNIPIIIVACFIDL</sequence>